<evidence type="ECO:0000259" key="4">
    <source>
        <dbReference type="PROSITE" id="PS50932"/>
    </source>
</evidence>
<dbReference type="GO" id="GO:0000976">
    <property type="term" value="F:transcription cis-regulatory region binding"/>
    <property type="evidence" value="ECO:0007669"/>
    <property type="project" value="TreeGrafter"/>
</dbReference>
<dbReference type="PROSITE" id="PS50932">
    <property type="entry name" value="HTH_LACI_2"/>
    <property type="match status" value="1"/>
</dbReference>
<evidence type="ECO:0000256" key="1">
    <source>
        <dbReference type="ARBA" id="ARBA00023015"/>
    </source>
</evidence>
<dbReference type="InterPro" id="IPR028082">
    <property type="entry name" value="Peripla_BP_I"/>
</dbReference>
<dbReference type="RefSeq" id="WP_179481342.1">
    <property type="nucleotide sequence ID" value="NZ_JACCFW010000001.1"/>
</dbReference>
<evidence type="ECO:0000313" key="5">
    <source>
        <dbReference type="EMBL" id="NYJ75013.1"/>
    </source>
</evidence>
<accession>A0A853DG51</accession>
<dbReference type="Gene3D" id="1.10.260.40">
    <property type="entry name" value="lambda repressor-like DNA-binding domains"/>
    <property type="match status" value="1"/>
</dbReference>
<dbReference type="PANTHER" id="PTHR30146">
    <property type="entry name" value="LACI-RELATED TRANSCRIPTIONAL REPRESSOR"/>
    <property type="match status" value="1"/>
</dbReference>
<keyword evidence="1" id="KW-0805">Transcription regulation</keyword>
<sequence length="348" mass="37266">MTTRNVSPRRATLAEIAMDASVSMSTVSKVLNGRPGVSEPVRIRVENLLAAASYQRRTDEKSHSGFIELVFAGPFNIQAGWTTALLAGVDRVARENGISVLLTVSGEHHGPAPEWIVGATTRNPAGVILVSSELSDDSKRRLRTRNIPFVIIDPAGDPALDVASVGSANWSGALMATQHLIELGHRRIGLITGSDDIMSSHARTSGYRTALARAGIEIDPGLIIAGRYEYEDGVQGGARLLAAADRPSAIFTANDQQAFGVYEAARSLGISVPNDLSIVGFDDIEAARWMTPQLTTVRQPLTEMAEQATRFLLQLRNDGDPSTMRLEMATSLVVRGSTAPPSRQLTAT</sequence>
<dbReference type="Gene3D" id="3.40.50.2300">
    <property type="match status" value="2"/>
</dbReference>
<dbReference type="InterPro" id="IPR000843">
    <property type="entry name" value="HTH_LacI"/>
</dbReference>
<dbReference type="SUPFAM" id="SSF47413">
    <property type="entry name" value="lambda repressor-like DNA-binding domains"/>
    <property type="match status" value="1"/>
</dbReference>
<dbReference type="PROSITE" id="PS00356">
    <property type="entry name" value="HTH_LACI_1"/>
    <property type="match status" value="1"/>
</dbReference>
<dbReference type="CDD" id="cd01392">
    <property type="entry name" value="HTH_LacI"/>
    <property type="match status" value="1"/>
</dbReference>
<feature type="domain" description="HTH lacI-type" evidence="4">
    <location>
        <begin position="11"/>
        <end position="65"/>
    </location>
</feature>
<keyword evidence="6" id="KW-1185">Reference proteome</keyword>
<organism evidence="5 6">
    <name type="scientific">Allobranchiibius huperziae</name>
    <dbReference type="NCBI Taxonomy" id="1874116"/>
    <lineage>
        <taxon>Bacteria</taxon>
        <taxon>Bacillati</taxon>
        <taxon>Actinomycetota</taxon>
        <taxon>Actinomycetes</taxon>
        <taxon>Micrococcales</taxon>
        <taxon>Dermacoccaceae</taxon>
        <taxon>Allobranchiibius</taxon>
    </lineage>
</organism>
<dbReference type="InterPro" id="IPR046335">
    <property type="entry name" value="LacI/GalR-like_sensor"/>
</dbReference>
<keyword evidence="3" id="KW-0804">Transcription</keyword>
<dbReference type="SMART" id="SM00354">
    <property type="entry name" value="HTH_LACI"/>
    <property type="match status" value="1"/>
</dbReference>
<dbReference type="EMBL" id="JACCFW010000001">
    <property type="protein sequence ID" value="NYJ75013.1"/>
    <property type="molecule type" value="Genomic_DNA"/>
</dbReference>
<name>A0A853DG51_9MICO</name>
<evidence type="ECO:0000256" key="3">
    <source>
        <dbReference type="ARBA" id="ARBA00023163"/>
    </source>
</evidence>
<evidence type="ECO:0000313" key="6">
    <source>
        <dbReference type="Proteomes" id="UP000571817"/>
    </source>
</evidence>
<reference evidence="5 6" key="1">
    <citation type="submission" date="2020-07" db="EMBL/GenBank/DDBJ databases">
        <title>Sequencing the genomes of 1000 actinobacteria strains.</title>
        <authorList>
            <person name="Klenk H.-P."/>
        </authorList>
    </citation>
    <scope>NUCLEOTIDE SEQUENCE [LARGE SCALE GENOMIC DNA]</scope>
    <source>
        <strain evidence="5 6">DSM 29531</strain>
    </source>
</reference>
<dbReference type="CDD" id="cd06296">
    <property type="entry name" value="PBP1_CatR-like"/>
    <property type="match status" value="1"/>
</dbReference>
<protein>
    <submittedName>
        <fullName evidence="5">LacI family xylobiose transport system transcriptional regulator</fullName>
    </submittedName>
</protein>
<dbReference type="SUPFAM" id="SSF53822">
    <property type="entry name" value="Periplasmic binding protein-like I"/>
    <property type="match status" value="1"/>
</dbReference>
<dbReference type="GO" id="GO:0003700">
    <property type="term" value="F:DNA-binding transcription factor activity"/>
    <property type="evidence" value="ECO:0007669"/>
    <property type="project" value="TreeGrafter"/>
</dbReference>
<proteinExistence type="predicted"/>
<dbReference type="Proteomes" id="UP000571817">
    <property type="component" value="Unassembled WGS sequence"/>
</dbReference>
<gene>
    <name evidence="5" type="ORF">HNR15_001976</name>
</gene>
<dbReference type="PANTHER" id="PTHR30146:SF153">
    <property type="entry name" value="LACTOSE OPERON REPRESSOR"/>
    <property type="match status" value="1"/>
</dbReference>
<dbReference type="InterPro" id="IPR010982">
    <property type="entry name" value="Lambda_DNA-bd_dom_sf"/>
</dbReference>
<dbReference type="Pfam" id="PF13377">
    <property type="entry name" value="Peripla_BP_3"/>
    <property type="match status" value="1"/>
</dbReference>
<keyword evidence="2" id="KW-0238">DNA-binding</keyword>
<dbReference type="AlphaFoldDB" id="A0A853DG51"/>
<evidence type="ECO:0000256" key="2">
    <source>
        <dbReference type="ARBA" id="ARBA00023125"/>
    </source>
</evidence>
<dbReference type="Pfam" id="PF00356">
    <property type="entry name" value="LacI"/>
    <property type="match status" value="1"/>
</dbReference>
<comment type="caution">
    <text evidence="5">The sequence shown here is derived from an EMBL/GenBank/DDBJ whole genome shotgun (WGS) entry which is preliminary data.</text>
</comment>